<evidence type="ECO:0000256" key="4">
    <source>
        <dbReference type="ARBA" id="ARBA00022692"/>
    </source>
</evidence>
<name>A0A0F5PKP0_9THEO</name>
<evidence type="ECO:0000256" key="6">
    <source>
        <dbReference type="ARBA" id="ARBA00023136"/>
    </source>
</evidence>
<dbReference type="CDD" id="cd06261">
    <property type="entry name" value="TM_PBP2"/>
    <property type="match status" value="1"/>
</dbReference>
<keyword evidence="4 7" id="KW-0812">Transmembrane</keyword>
<sequence>MDGGIFMREAKVLKRVLYTIPIMLAIAITVFVFMRFTPGDPVDIMMGKESMVSQQDIELLKKEFNLDKPIYTQLYIFLTNLLKGDLGKSITKGVPVIELIRETLPATIELALAALTLGILIGIPIGIISAVKQNSWLDRTMMAISFTGISMPSFWLGLILILIFSAKLNLLPSQGRINFLIYIPKVTGFYTIDSLLAGDWEAFVSSLRHLFLPALTLSAPLAAVLARVMRSSMLEVLRNDYVVFARAKGVPEKLVILKHAVRNALIPTVTVLGMEVGALLGGNMIVENVFGWPGIGRLVVTAIFDRDYPLVQGVVMFYAFTFVMANLLVDILYTYLDPKIEL</sequence>
<feature type="transmembrane region" description="Helical" evidence="7">
    <location>
        <begin position="210"/>
        <end position="229"/>
    </location>
</feature>
<reference evidence="10" key="3">
    <citation type="submission" date="2015-02" db="EMBL/GenBank/DDBJ databases">
        <title>Genome analysis of three genomes within the thermophilic hydrogenogenic bacterial species Caldanaerobacter subterraneus.</title>
        <authorList>
            <person name="Sant'Anna F.H."/>
            <person name="Lebedinsky A."/>
            <person name="Sokolova T."/>
            <person name="Robb F.T."/>
            <person name="Gonzalez J.M."/>
        </authorList>
    </citation>
    <scope>NUCLEOTIDE SEQUENCE [LARGE SCALE GENOMIC DNA]</scope>
    <source>
        <strain evidence="10">DSM 12653</strain>
    </source>
</reference>
<reference evidence="9 10" key="1">
    <citation type="submission" date="2008-07" db="EMBL/GenBank/DDBJ databases">
        <authorList>
            <person name="Gonzalez J."/>
            <person name="Sokolova T."/>
            <person name="Ferriera S."/>
            <person name="Johnson J."/>
            <person name="Kravitz S."/>
            <person name="Beeson K."/>
            <person name="Sutton G."/>
            <person name="Rogers Y.-H."/>
            <person name="Friedman R."/>
            <person name="Frazier M."/>
            <person name="Venter J.C."/>
        </authorList>
    </citation>
    <scope>NUCLEOTIDE SEQUENCE [LARGE SCALE GENOMIC DNA]</scope>
    <source>
        <strain evidence="9 10">DSM 12653</strain>
    </source>
</reference>
<feature type="transmembrane region" description="Helical" evidence="7">
    <location>
        <begin position="143"/>
        <end position="166"/>
    </location>
</feature>
<keyword evidence="2 7" id="KW-0813">Transport</keyword>
<dbReference type="Gene3D" id="1.10.3720.10">
    <property type="entry name" value="MetI-like"/>
    <property type="match status" value="1"/>
</dbReference>
<evidence type="ECO:0000256" key="2">
    <source>
        <dbReference type="ARBA" id="ARBA00022448"/>
    </source>
</evidence>
<dbReference type="Pfam" id="PF00528">
    <property type="entry name" value="BPD_transp_1"/>
    <property type="match status" value="1"/>
</dbReference>
<dbReference type="AlphaFoldDB" id="A0A0F5PKP0"/>
<gene>
    <name evidence="9" type="ORF">CDSM653_01776</name>
</gene>
<keyword evidence="3" id="KW-1003">Cell membrane</keyword>
<evidence type="ECO:0000256" key="7">
    <source>
        <dbReference type="RuleBase" id="RU363032"/>
    </source>
</evidence>
<evidence type="ECO:0000313" key="10">
    <source>
        <dbReference type="Proteomes" id="UP000010146"/>
    </source>
</evidence>
<evidence type="ECO:0000256" key="1">
    <source>
        <dbReference type="ARBA" id="ARBA00004651"/>
    </source>
</evidence>
<evidence type="ECO:0000256" key="5">
    <source>
        <dbReference type="ARBA" id="ARBA00022989"/>
    </source>
</evidence>
<dbReference type="PANTHER" id="PTHR43163:SF6">
    <property type="entry name" value="DIPEPTIDE TRANSPORT SYSTEM PERMEASE PROTEIN DPPB-RELATED"/>
    <property type="match status" value="1"/>
</dbReference>
<feature type="transmembrane region" description="Helical" evidence="7">
    <location>
        <begin position="264"/>
        <end position="286"/>
    </location>
</feature>
<feature type="transmembrane region" description="Helical" evidence="7">
    <location>
        <begin position="110"/>
        <end position="131"/>
    </location>
</feature>
<evidence type="ECO:0000259" key="8">
    <source>
        <dbReference type="PROSITE" id="PS50928"/>
    </source>
</evidence>
<keyword evidence="6 7" id="KW-0472">Membrane</keyword>
<protein>
    <submittedName>
        <fullName evidence="9">ABC-type dipeptide/oligopeptide/nickel transport system, permease component</fullName>
    </submittedName>
</protein>
<organism evidence="9 10">
    <name type="scientific">Caldanaerobacter subterraneus subsp. pacificus DSM 12653</name>
    <dbReference type="NCBI Taxonomy" id="391606"/>
    <lineage>
        <taxon>Bacteria</taxon>
        <taxon>Bacillati</taxon>
        <taxon>Bacillota</taxon>
        <taxon>Clostridia</taxon>
        <taxon>Thermoanaerobacterales</taxon>
        <taxon>Thermoanaerobacteraceae</taxon>
        <taxon>Caldanaerobacter</taxon>
    </lineage>
</organism>
<dbReference type="GO" id="GO:0055085">
    <property type="term" value="P:transmembrane transport"/>
    <property type="evidence" value="ECO:0007669"/>
    <property type="project" value="InterPro"/>
</dbReference>
<evidence type="ECO:0000313" key="9">
    <source>
        <dbReference type="EMBL" id="KKC29160.1"/>
    </source>
</evidence>
<comment type="caution">
    <text evidence="9">The sequence shown here is derived from an EMBL/GenBank/DDBJ whole genome shotgun (WGS) entry which is preliminary data.</text>
</comment>
<dbReference type="PROSITE" id="PS50928">
    <property type="entry name" value="ABC_TM1"/>
    <property type="match status" value="1"/>
</dbReference>
<accession>A0A0F5PKP0</accession>
<dbReference type="InterPro" id="IPR035906">
    <property type="entry name" value="MetI-like_sf"/>
</dbReference>
<dbReference type="GO" id="GO:0005886">
    <property type="term" value="C:plasma membrane"/>
    <property type="evidence" value="ECO:0007669"/>
    <property type="project" value="UniProtKB-SubCell"/>
</dbReference>
<reference evidence="9 10" key="2">
    <citation type="journal article" date="2015" name="BMC Genomics">
        <title>Analysis of three genomes within the thermophilic bacterial species Caldanaerobacter subterraneus with a focus on carbon monoxide dehydrogenase evolution and hydrolase diversity.</title>
        <authorList>
            <person name="Sant'Anna F.H."/>
            <person name="Lebedinsky A.V."/>
            <person name="Sokolova T.G."/>
            <person name="Robb F.T."/>
            <person name="Gonzalez J.M."/>
        </authorList>
    </citation>
    <scope>NUCLEOTIDE SEQUENCE [LARGE SCALE GENOMIC DNA]</scope>
    <source>
        <strain evidence="9 10">DSM 12653</strain>
    </source>
</reference>
<keyword evidence="5 7" id="KW-1133">Transmembrane helix</keyword>
<proteinExistence type="inferred from homology"/>
<feature type="domain" description="ABC transmembrane type-1" evidence="8">
    <location>
        <begin position="104"/>
        <end position="333"/>
    </location>
</feature>
<feature type="transmembrane region" description="Helical" evidence="7">
    <location>
        <begin position="16"/>
        <end position="36"/>
    </location>
</feature>
<dbReference type="Pfam" id="PF19300">
    <property type="entry name" value="BPD_transp_1_N"/>
    <property type="match status" value="1"/>
</dbReference>
<dbReference type="PANTHER" id="PTHR43163">
    <property type="entry name" value="DIPEPTIDE TRANSPORT SYSTEM PERMEASE PROTEIN DPPB-RELATED"/>
    <property type="match status" value="1"/>
</dbReference>
<dbReference type="InterPro" id="IPR000515">
    <property type="entry name" value="MetI-like"/>
</dbReference>
<dbReference type="EMBL" id="ABXP02000104">
    <property type="protein sequence ID" value="KKC29160.1"/>
    <property type="molecule type" value="Genomic_DNA"/>
</dbReference>
<dbReference type="Proteomes" id="UP000010146">
    <property type="component" value="Unassembled WGS sequence"/>
</dbReference>
<comment type="similarity">
    <text evidence="7">Belongs to the binding-protein-dependent transport system permease family.</text>
</comment>
<dbReference type="SUPFAM" id="SSF161098">
    <property type="entry name" value="MetI-like"/>
    <property type="match status" value="1"/>
</dbReference>
<feature type="transmembrane region" description="Helical" evidence="7">
    <location>
        <begin position="315"/>
        <end position="336"/>
    </location>
</feature>
<evidence type="ECO:0000256" key="3">
    <source>
        <dbReference type="ARBA" id="ARBA00022475"/>
    </source>
</evidence>
<comment type="subcellular location">
    <subcellularLocation>
        <location evidence="1 7">Cell membrane</location>
        <topology evidence="1 7">Multi-pass membrane protein</topology>
    </subcellularLocation>
</comment>
<dbReference type="InterPro" id="IPR045621">
    <property type="entry name" value="BPD_transp_1_N"/>
</dbReference>